<keyword evidence="1" id="KW-0812">Transmembrane</keyword>
<evidence type="ECO:0000313" key="3">
    <source>
        <dbReference type="Proteomes" id="UP000255101"/>
    </source>
</evidence>
<dbReference type="Proteomes" id="UP000255101">
    <property type="component" value="Unassembled WGS sequence"/>
</dbReference>
<gene>
    <name evidence="2" type="ORF">NCTC11460_02032</name>
</gene>
<evidence type="ECO:0000256" key="1">
    <source>
        <dbReference type="SAM" id="Phobius"/>
    </source>
</evidence>
<evidence type="ECO:0000313" key="2">
    <source>
        <dbReference type="EMBL" id="SUB62036.1"/>
    </source>
</evidence>
<organism evidence="2 3">
    <name type="scientific">Peptostreptococcus anaerobius</name>
    <dbReference type="NCBI Taxonomy" id="1261"/>
    <lineage>
        <taxon>Bacteria</taxon>
        <taxon>Bacillati</taxon>
        <taxon>Bacillota</taxon>
        <taxon>Clostridia</taxon>
        <taxon>Peptostreptococcales</taxon>
        <taxon>Peptostreptococcaceae</taxon>
        <taxon>Peptostreptococcus</taxon>
    </lineage>
</organism>
<proteinExistence type="predicted"/>
<protein>
    <submittedName>
        <fullName evidence="2">Uncharacterized protein</fullName>
    </submittedName>
</protein>
<reference evidence="2 3" key="1">
    <citation type="submission" date="2018-06" db="EMBL/GenBank/DDBJ databases">
        <authorList>
            <consortium name="Pathogen Informatics"/>
            <person name="Doyle S."/>
        </authorList>
    </citation>
    <scope>NUCLEOTIDE SEQUENCE [LARGE SCALE GENOMIC DNA]</scope>
    <source>
        <strain evidence="2 3">NCTC11460</strain>
    </source>
</reference>
<feature type="transmembrane region" description="Helical" evidence="1">
    <location>
        <begin position="17"/>
        <end position="36"/>
    </location>
</feature>
<dbReference type="EMBL" id="UGTB01000004">
    <property type="protein sequence ID" value="SUB62036.1"/>
    <property type="molecule type" value="Genomic_DNA"/>
</dbReference>
<keyword evidence="1" id="KW-0472">Membrane</keyword>
<accession>A0A379CJW3</accession>
<sequence length="45" mass="5157">MSSIANKIEKMNLRTKLAYLLVMVLLFTIPFTGLVLESMNMIVRI</sequence>
<dbReference type="AlphaFoldDB" id="A0A379CJW3"/>
<name>A0A379CJW3_9FIRM</name>
<keyword evidence="1" id="KW-1133">Transmembrane helix</keyword>